<organism evidence="1 2">
    <name type="scientific">Paramecium primaurelia</name>
    <dbReference type="NCBI Taxonomy" id="5886"/>
    <lineage>
        <taxon>Eukaryota</taxon>
        <taxon>Sar</taxon>
        <taxon>Alveolata</taxon>
        <taxon>Ciliophora</taxon>
        <taxon>Intramacronucleata</taxon>
        <taxon>Oligohymenophorea</taxon>
        <taxon>Peniculida</taxon>
        <taxon>Parameciidae</taxon>
        <taxon>Paramecium</taxon>
    </lineage>
</organism>
<evidence type="ECO:0000313" key="1">
    <source>
        <dbReference type="EMBL" id="CAD8059514.1"/>
    </source>
</evidence>
<sequence length="264" mass="30559">MLSPEQIYSIVYKTDSGIEGYAIPRFYHDPAEMMRNRDLLKQIEKKQAHKKHETKRGSYLDDYTKMYKSYPSPLQYQSYSIQKIPEKKVKYPNRLTLFEQLQKEQKRTNNPPVGTYNIEKTQEKIEKELKVLKTRKIKELQRPDTYEDAMAHSIMIPGPGNYNPHSFLPKIKVNNTKPEDWRKKHNKDKNKSLPQLPPVGTYTPIISDSFAKIQSSAPAKRAYWGGEKRFRGLFGSSSIGPGPGTYAQLSKLLAKGIEKSIYQD</sequence>
<dbReference type="OMA" id="QAHKKHE"/>
<keyword evidence="2" id="KW-1185">Reference proteome</keyword>
<protein>
    <submittedName>
        <fullName evidence="1">Uncharacterized protein</fullName>
    </submittedName>
</protein>
<dbReference type="Proteomes" id="UP000688137">
    <property type="component" value="Unassembled WGS sequence"/>
</dbReference>
<accession>A0A8S1L9J8</accession>
<proteinExistence type="predicted"/>
<gene>
    <name evidence="1" type="ORF">PPRIM_AZ9-3.1.T0290028</name>
</gene>
<comment type="caution">
    <text evidence="1">The sequence shown here is derived from an EMBL/GenBank/DDBJ whole genome shotgun (WGS) entry which is preliminary data.</text>
</comment>
<dbReference type="AlphaFoldDB" id="A0A8S1L9J8"/>
<dbReference type="EMBL" id="CAJJDM010000028">
    <property type="protein sequence ID" value="CAD8059514.1"/>
    <property type="molecule type" value="Genomic_DNA"/>
</dbReference>
<evidence type="ECO:0000313" key="2">
    <source>
        <dbReference type="Proteomes" id="UP000688137"/>
    </source>
</evidence>
<name>A0A8S1L9J8_PARPR</name>
<reference evidence="1" key="1">
    <citation type="submission" date="2021-01" db="EMBL/GenBank/DDBJ databases">
        <authorList>
            <consortium name="Genoscope - CEA"/>
            <person name="William W."/>
        </authorList>
    </citation>
    <scope>NUCLEOTIDE SEQUENCE</scope>
</reference>